<evidence type="ECO:0000256" key="1">
    <source>
        <dbReference type="ARBA" id="ARBA00010986"/>
    </source>
</evidence>
<dbReference type="PANTHER" id="PTHR30536:SF5">
    <property type="entry name" value="ALTRONATE DEHYDRATASE"/>
    <property type="match status" value="1"/>
</dbReference>
<dbReference type="Pfam" id="PF20629">
    <property type="entry name" value="GD_AH_C"/>
    <property type="match status" value="1"/>
</dbReference>
<reference evidence="4 5" key="1">
    <citation type="journal article" date="2014" name="Nature">
        <title>An environmental bacterial taxon with a large and distinct metabolic repertoire.</title>
        <authorList>
            <person name="Wilson M.C."/>
            <person name="Mori T."/>
            <person name="Ruckert C."/>
            <person name="Uria A.R."/>
            <person name="Helf M.J."/>
            <person name="Takada K."/>
            <person name="Gernert C."/>
            <person name="Steffens U.A."/>
            <person name="Heycke N."/>
            <person name="Schmitt S."/>
            <person name="Rinke C."/>
            <person name="Helfrich E.J."/>
            <person name="Brachmann A.O."/>
            <person name="Gurgui C."/>
            <person name="Wakimoto T."/>
            <person name="Kracht M."/>
            <person name="Crusemann M."/>
            <person name="Hentschel U."/>
            <person name="Abe I."/>
            <person name="Matsunaga S."/>
            <person name="Kalinowski J."/>
            <person name="Takeyama H."/>
            <person name="Piel J."/>
        </authorList>
    </citation>
    <scope>NUCLEOTIDE SEQUENCE [LARGE SCALE GENOMIC DNA]</scope>
    <source>
        <strain evidence="5">TSY1</strain>
    </source>
</reference>
<dbReference type="InterPro" id="IPR052172">
    <property type="entry name" value="UxaA_altronate/galactarate_dh"/>
</dbReference>
<sequence>MAQTYAFHDVGRLPAPGDNVAIASRRLPAGTRIEHGDQTFLTSHTILEGHRFALCDIAAGDMLHSWGLPFGVANRDIAPGTYVCNPKILSELQSRHLDFDLPNEANFEDQIEPYHLDETTFEPGQQAPLHTVPRTFLGYGRPGNRGVGTRNDIIILGTSSRTASYARALAARFQGTAVAYDHIDDIVAVAHTEGGGTLQPNNLTYVLRTLSGFLVHPNTGAVLAVDDGTEAVTNARLKQYADTHNYPLSHVPHHFLTLQNAFQADLDRGAAIIEAWLPEVNQTQRQPYSLAHLNIALQCGGSDAFSGISGNPLAAWVAKEIVRYGGTAHLAETDELIGAESYMLQNVKDLDTARKFLGTIEEFKSRVAWHGHSAEGNPSGGNMFRGLYNIVLKSLGAAMKRNPDVRLDGVIDYGERIEQPGYYFNS</sequence>
<feature type="domain" description="SAF" evidence="3">
    <location>
        <begin position="18"/>
        <end position="89"/>
    </location>
</feature>
<dbReference type="Gene3D" id="2.30.130.110">
    <property type="match status" value="1"/>
</dbReference>
<dbReference type="EMBL" id="AZHW01000178">
    <property type="protein sequence ID" value="ETX02078.1"/>
    <property type="molecule type" value="Genomic_DNA"/>
</dbReference>
<dbReference type="AlphaFoldDB" id="W4LVZ8"/>
<evidence type="ECO:0000259" key="3">
    <source>
        <dbReference type="SMART" id="SM00858"/>
    </source>
</evidence>
<comment type="similarity">
    <text evidence="1">Belongs to the UxaA family.</text>
</comment>
<organism evidence="4 5">
    <name type="scientific">Entotheonella factor</name>
    <dbReference type="NCBI Taxonomy" id="1429438"/>
    <lineage>
        <taxon>Bacteria</taxon>
        <taxon>Pseudomonadati</taxon>
        <taxon>Nitrospinota/Tectimicrobiota group</taxon>
        <taxon>Candidatus Tectimicrobiota</taxon>
        <taxon>Candidatus Entotheonellia</taxon>
        <taxon>Candidatus Entotheonellales</taxon>
        <taxon>Candidatus Entotheonellaceae</taxon>
        <taxon>Candidatus Entotheonella</taxon>
    </lineage>
</organism>
<evidence type="ECO:0000313" key="4">
    <source>
        <dbReference type="EMBL" id="ETX02078.1"/>
    </source>
</evidence>
<dbReference type="InterPro" id="IPR048332">
    <property type="entry name" value="GD_AH_C"/>
</dbReference>
<dbReference type="Proteomes" id="UP000019141">
    <property type="component" value="Unassembled WGS sequence"/>
</dbReference>
<evidence type="ECO:0000313" key="5">
    <source>
        <dbReference type="Proteomes" id="UP000019141"/>
    </source>
</evidence>
<dbReference type="InterPro" id="IPR013974">
    <property type="entry name" value="SAF"/>
</dbReference>
<feature type="non-terminal residue" evidence="4">
    <location>
        <position position="426"/>
    </location>
</feature>
<dbReference type="SMART" id="SM00858">
    <property type="entry name" value="SAF"/>
    <property type="match status" value="1"/>
</dbReference>
<proteinExistence type="inferred from homology"/>
<gene>
    <name evidence="4" type="ORF">ETSY1_04950</name>
</gene>
<dbReference type="GO" id="GO:0019698">
    <property type="term" value="P:D-galacturonate catabolic process"/>
    <property type="evidence" value="ECO:0007669"/>
    <property type="project" value="TreeGrafter"/>
</dbReference>
<comment type="caution">
    <text evidence="4">The sequence shown here is derived from an EMBL/GenBank/DDBJ whole genome shotgun (WGS) entry which is preliminary data.</text>
</comment>
<name>W4LVZ8_ENTF1</name>
<dbReference type="HOGENOM" id="CLU_029189_0_0_7"/>
<dbReference type="PANTHER" id="PTHR30536">
    <property type="entry name" value="ALTRONATE/GALACTARATE DEHYDRATASE"/>
    <property type="match status" value="1"/>
</dbReference>
<protein>
    <recommendedName>
        <fullName evidence="3">SAF domain-containing protein</fullName>
    </recommendedName>
</protein>
<keyword evidence="2" id="KW-0456">Lyase</keyword>
<dbReference type="GO" id="GO:0016829">
    <property type="term" value="F:lyase activity"/>
    <property type="evidence" value="ECO:0007669"/>
    <property type="project" value="UniProtKB-KW"/>
</dbReference>
<dbReference type="Pfam" id="PF04295">
    <property type="entry name" value="GD_AH_second"/>
    <property type="match status" value="1"/>
</dbReference>
<accession>W4LVZ8</accession>
<dbReference type="Pfam" id="PF08666">
    <property type="entry name" value="SAF"/>
    <property type="match status" value="1"/>
</dbReference>
<dbReference type="InterPro" id="IPR007392">
    <property type="entry name" value="GD_AH_second"/>
</dbReference>
<evidence type="ECO:0000256" key="2">
    <source>
        <dbReference type="ARBA" id="ARBA00023239"/>
    </source>
</evidence>
<keyword evidence="5" id="KW-1185">Reference proteome</keyword>